<proteinExistence type="predicted"/>
<gene>
    <name evidence="3" type="ORF">EP073_10325</name>
</gene>
<feature type="chain" id="PRO_5018738993" evidence="2">
    <location>
        <begin position="19"/>
        <end position="249"/>
    </location>
</feature>
<keyword evidence="4" id="KW-1185">Reference proteome</keyword>
<name>A0A3R5X3P0_9BACT</name>
<dbReference type="RefSeq" id="WP_128467071.1">
    <property type="nucleotide sequence ID" value="NZ_CP035108.1"/>
</dbReference>
<keyword evidence="1" id="KW-0175">Coiled coil</keyword>
<sequence length="249" mass="27616">MNKILVALCVMLAGSAYAAEADKILDLQKNIHDKKSGFYSENEKWQEEKINLEQQYIHLKRAVAEKEAYLKSLKSSAAELKTEADRSRSRIAEGQKLKTGLETALSYLLEKLGSEISSGDEAAVQERSERIESLVAFVAAPDVLPAEKVRRVMEAYKVEADMSRYAEIRSMSVTVNGEQLNGYVLRAGGLAGFFTTPDGTTAAFFNPSSKQFEKLDSKYSEEVIIAGELVNRKRMPALVTLPVGRIEVQ</sequence>
<evidence type="ECO:0000313" key="3">
    <source>
        <dbReference type="EMBL" id="QAR33785.1"/>
    </source>
</evidence>
<dbReference type="Proteomes" id="UP000287502">
    <property type="component" value="Chromosome"/>
</dbReference>
<dbReference type="KEGG" id="gtl:EP073_10325"/>
<protein>
    <submittedName>
        <fullName evidence="3">DUF3450 domain-containing protein</fullName>
    </submittedName>
</protein>
<feature type="coiled-coil region" evidence="1">
    <location>
        <begin position="42"/>
        <end position="90"/>
    </location>
</feature>
<evidence type="ECO:0000256" key="1">
    <source>
        <dbReference type="SAM" id="Coils"/>
    </source>
</evidence>
<evidence type="ECO:0000256" key="2">
    <source>
        <dbReference type="SAM" id="SignalP"/>
    </source>
</evidence>
<evidence type="ECO:0000313" key="4">
    <source>
        <dbReference type="Proteomes" id="UP000287502"/>
    </source>
</evidence>
<dbReference type="OrthoDB" id="5880116at2"/>
<reference evidence="3 4" key="1">
    <citation type="submission" date="2019-01" db="EMBL/GenBank/DDBJ databases">
        <title>Geovibrio thiophilus DSM 11263, complete genome.</title>
        <authorList>
            <person name="Spring S."/>
            <person name="Bunk B."/>
            <person name="Sproer C."/>
        </authorList>
    </citation>
    <scope>NUCLEOTIDE SEQUENCE [LARGE SCALE GENOMIC DNA]</scope>
    <source>
        <strain evidence="3 4">DSM 11263</strain>
    </source>
</reference>
<accession>A0A3R5X3P0</accession>
<dbReference type="EMBL" id="CP035108">
    <property type="protein sequence ID" value="QAR33785.1"/>
    <property type="molecule type" value="Genomic_DNA"/>
</dbReference>
<feature type="signal peptide" evidence="2">
    <location>
        <begin position="1"/>
        <end position="18"/>
    </location>
</feature>
<dbReference type="Pfam" id="PF11932">
    <property type="entry name" value="DUF3450"/>
    <property type="match status" value="1"/>
</dbReference>
<organism evidence="3 4">
    <name type="scientific">Geovibrio thiophilus</name>
    <dbReference type="NCBI Taxonomy" id="139438"/>
    <lineage>
        <taxon>Bacteria</taxon>
        <taxon>Pseudomonadati</taxon>
        <taxon>Deferribacterota</taxon>
        <taxon>Deferribacteres</taxon>
        <taxon>Deferribacterales</taxon>
        <taxon>Geovibrionaceae</taxon>
        <taxon>Geovibrio</taxon>
    </lineage>
</organism>
<dbReference type="InterPro" id="IPR016866">
    <property type="entry name" value="UCP028069"/>
</dbReference>
<dbReference type="AlphaFoldDB" id="A0A3R5X3P0"/>
<keyword evidence="2" id="KW-0732">Signal</keyword>